<name>A0A9N7YKA7_PLEPL</name>
<dbReference type="EMBL" id="CADEAL010001087">
    <property type="protein sequence ID" value="CAB1428763.1"/>
    <property type="molecule type" value="Genomic_DNA"/>
</dbReference>
<reference evidence="1" key="1">
    <citation type="submission" date="2020-03" db="EMBL/GenBank/DDBJ databases">
        <authorList>
            <person name="Weist P."/>
        </authorList>
    </citation>
    <scope>NUCLEOTIDE SEQUENCE</scope>
</reference>
<accession>A0A9N7YKA7</accession>
<comment type="caution">
    <text evidence="1">The sequence shown here is derived from an EMBL/GenBank/DDBJ whole genome shotgun (WGS) entry which is preliminary data.</text>
</comment>
<protein>
    <submittedName>
        <fullName evidence="1">Uncharacterized protein</fullName>
    </submittedName>
</protein>
<evidence type="ECO:0000313" key="2">
    <source>
        <dbReference type="Proteomes" id="UP001153269"/>
    </source>
</evidence>
<proteinExistence type="predicted"/>
<dbReference type="Proteomes" id="UP001153269">
    <property type="component" value="Unassembled WGS sequence"/>
</dbReference>
<organism evidence="1 2">
    <name type="scientific">Pleuronectes platessa</name>
    <name type="common">European plaice</name>
    <dbReference type="NCBI Taxonomy" id="8262"/>
    <lineage>
        <taxon>Eukaryota</taxon>
        <taxon>Metazoa</taxon>
        <taxon>Chordata</taxon>
        <taxon>Craniata</taxon>
        <taxon>Vertebrata</taxon>
        <taxon>Euteleostomi</taxon>
        <taxon>Actinopterygii</taxon>
        <taxon>Neopterygii</taxon>
        <taxon>Teleostei</taxon>
        <taxon>Neoteleostei</taxon>
        <taxon>Acanthomorphata</taxon>
        <taxon>Carangaria</taxon>
        <taxon>Pleuronectiformes</taxon>
        <taxon>Pleuronectoidei</taxon>
        <taxon>Pleuronectidae</taxon>
        <taxon>Pleuronectes</taxon>
    </lineage>
</organism>
<sequence>MTHPVGRCWSQFGVGPQKELGQEPMRNKSMEYFTSASFGRFCSEEEEEEVVVEEEEGEEEIRGVGELRACPLALTASLDRALSRADGCSVTSLLLLLFLPAASGRHSTSLVSVPRPAFVPVHITTQRKHFDVVIGQFKVSPNAIQSARQCSVSALLASPEVLRWRFPQLQPLLMCQTEPSPCVLIPTTCSPPVTFQFLSQTFFRVNGRRPRDVSSGFLEPDPASRAWAAFKDLLKEPGAGCGSAAGGTAIVSVPGRAIHSPPL</sequence>
<keyword evidence="2" id="KW-1185">Reference proteome</keyword>
<evidence type="ECO:0000313" key="1">
    <source>
        <dbReference type="EMBL" id="CAB1428763.1"/>
    </source>
</evidence>
<gene>
    <name evidence="1" type="ORF">PLEPLA_LOCUS16737</name>
</gene>
<dbReference type="AlphaFoldDB" id="A0A9N7YKA7"/>